<dbReference type="InterPro" id="IPR016032">
    <property type="entry name" value="Sig_transdc_resp-reg_C-effctor"/>
</dbReference>
<dbReference type="PROSITE" id="PS50110">
    <property type="entry name" value="RESPONSE_REGULATORY"/>
    <property type="match status" value="1"/>
</dbReference>
<gene>
    <name evidence="7" type="ORF">DES53_10882</name>
</gene>
<feature type="domain" description="Response regulatory" evidence="6">
    <location>
        <begin position="8"/>
        <end position="122"/>
    </location>
</feature>
<accession>A0A366HEX2</accession>
<dbReference type="PANTHER" id="PTHR44688:SF16">
    <property type="entry name" value="DNA-BINDING TRANSCRIPTIONAL ACTIVATOR DEVR_DOSR"/>
    <property type="match status" value="1"/>
</dbReference>
<dbReference type="GO" id="GO:0006355">
    <property type="term" value="P:regulation of DNA-templated transcription"/>
    <property type="evidence" value="ECO:0007669"/>
    <property type="project" value="InterPro"/>
</dbReference>
<dbReference type="Pfam" id="PF00072">
    <property type="entry name" value="Response_reg"/>
    <property type="match status" value="1"/>
</dbReference>
<dbReference type="SUPFAM" id="SSF52172">
    <property type="entry name" value="CheY-like"/>
    <property type="match status" value="1"/>
</dbReference>
<dbReference type="InterPro" id="IPR001789">
    <property type="entry name" value="Sig_transdc_resp-reg_receiver"/>
</dbReference>
<dbReference type="EMBL" id="QNRR01000008">
    <property type="protein sequence ID" value="RBP40375.1"/>
    <property type="molecule type" value="Genomic_DNA"/>
</dbReference>
<dbReference type="PROSITE" id="PS50043">
    <property type="entry name" value="HTH_LUXR_2"/>
    <property type="match status" value="1"/>
</dbReference>
<dbReference type="GO" id="GO:0003677">
    <property type="term" value="F:DNA binding"/>
    <property type="evidence" value="ECO:0007669"/>
    <property type="project" value="UniProtKB-KW"/>
</dbReference>
<reference evidence="7 8" key="1">
    <citation type="submission" date="2018-06" db="EMBL/GenBank/DDBJ databases">
        <title>Genomic Encyclopedia of Type Strains, Phase IV (KMG-IV): sequencing the most valuable type-strain genomes for metagenomic binning, comparative biology and taxonomic classification.</title>
        <authorList>
            <person name="Goeker M."/>
        </authorList>
    </citation>
    <scope>NUCLEOTIDE SEQUENCE [LARGE SCALE GENOMIC DNA]</scope>
    <source>
        <strain evidence="7 8">DSM 25532</strain>
    </source>
</reference>
<keyword evidence="2" id="KW-0238">DNA-binding</keyword>
<evidence type="ECO:0000256" key="1">
    <source>
        <dbReference type="ARBA" id="ARBA00023015"/>
    </source>
</evidence>
<feature type="domain" description="HTH luxR-type" evidence="5">
    <location>
        <begin position="138"/>
        <end position="203"/>
    </location>
</feature>
<evidence type="ECO:0000256" key="4">
    <source>
        <dbReference type="PROSITE-ProRule" id="PRU00169"/>
    </source>
</evidence>
<dbReference type="SMART" id="SM00421">
    <property type="entry name" value="HTH_LUXR"/>
    <property type="match status" value="1"/>
</dbReference>
<dbReference type="Gene3D" id="1.10.10.10">
    <property type="entry name" value="Winged helix-like DNA-binding domain superfamily/Winged helix DNA-binding domain"/>
    <property type="match status" value="1"/>
</dbReference>
<dbReference type="PRINTS" id="PR00038">
    <property type="entry name" value="HTHLUXR"/>
</dbReference>
<comment type="caution">
    <text evidence="7">The sequence shown here is derived from an EMBL/GenBank/DDBJ whole genome shotgun (WGS) entry which is preliminary data.</text>
</comment>
<evidence type="ECO:0000313" key="7">
    <source>
        <dbReference type="EMBL" id="RBP40375.1"/>
    </source>
</evidence>
<dbReference type="Gene3D" id="3.40.50.2300">
    <property type="match status" value="1"/>
</dbReference>
<dbReference type="InterPro" id="IPR036388">
    <property type="entry name" value="WH-like_DNA-bd_sf"/>
</dbReference>
<dbReference type="SMART" id="SM00448">
    <property type="entry name" value="REC"/>
    <property type="match status" value="1"/>
</dbReference>
<evidence type="ECO:0000256" key="3">
    <source>
        <dbReference type="ARBA" id="ARBA00023163"/>
    </source>
</evidence>
<evidence type="ECO:0000313" key="8">
    <source>
        <dbReference type="Proteomes" id="UP000253426"/>
    </source>
</evidence>
<keyword evidence="3" id="KW-0804">Transcription</keyword>
<dbReference type="InterPro" id="IPR011006">
    <property type="entry name" value="CheY-like_superfamily"/>
</dbReference>
<evidence type="ECO:0000259" key="5">
    <source>
        <dbReference type="PROSITE" id="PS50043"/>
    </source>
</evidence>
<dbReference type="GO" id="GO:0000160">
    <property type="term" value="P:phosphorelay signal transduction system"/>
    <property type="evidence" value="ECO:0007669"/>
    <property type="project" value="InterPro"/>
</dbReference>
<dbReference type="SUPFAM" id="SSF46894">
    <property type="entry name" value="C-terminal effector domain of the bipartite response regulators"/>
    <property type="match status" value="1"/>
</dbReference>
<dbReference type="Pfam" id="PF00196">
    <property type="entry name" value="GerE"/>
    <property type="match status" value="1"/>
</dbReference>
<protein>
    <submittedName>
        <fullName evidence="7">LuxR family two component transcriptional regulator</fullName>
    </submittedName>
</protein>
<feature type="modified residue" description="4-aspartylphosphate" evidence="4">
    <location>
        <position position="57"/>
    </location>
</feature>
<dbReference type="InterPro" id="IPR000792">
    <property type="entry name" value="Tscrpt_reg_LuxR_C"/>
</dbReference>
<dbReference type="Proteomes" id="UP000253426">
    <property type="component" value="Unassembled WGS sequence"/>
</dbReference>
<keyword evidence="8" id="KW-1185">Reference proteome</keyword>
<keyword evidence="4" id="KW-0597">Phosphoprotein</keyword>
<evidence type="ECO:0000256" key="2">
    <source>
        <dbReference type="ARBA" id="ARBA00023125"/>
    </source>
</evidence>
<organism evidence="7 8">
    <name type="scientific">Roseimicrobium gellanilyticum</name>
    <dbReference type="NCBI Taxonomy" id="748857"/>
    <lineage>
        <taxon>Bacteria</taxon>
        <taxon>Pseudomonadati</taxon>
        <taxon>Verrucomicrobiota</taxon>
        <taxon>Verrucomicrobiia</taxon>
        <taxon>Verrucomicrobiales</taxon>
        <taxon>Verrucomicrobiaceae</taxon>
        <taxon>Roseimicrobium</taxon>
    </lineage>
</organism>
<dbReference type="AlphaFoldDB" id="A0A366HEX2"/>
<dbReference type="CDD" id="cd06170">
    <property type="entry name" value="LuxR_C_like"/>
    <property type="match status" value="1"/>
</dbReference>
<dbReference type="PANTHER" id="PTHR44688">
    <property type="entry name" value="DNA-BINDING TRANSCRIPTIONAL ACTIVATOR DEVR_DOSR"/>
    <property type="match status" value="1"/>
</dbReference>
<proteinExistence type="predicted"/>
<sequence length="208" mass="22917">MSMEQNPTIGLVDDDAGMLRALSRLLRTHGYAVRTFDSPDRFLVEYAQADMRCVVLDVSMPGCDGLQLQAYLNKTNRSIPIIFLSGEGNIPISVRAMKAGAVTFLVKPVDEEVLLEAIALALEQDRSNRGQREEMDALRGRLEKLTTREREVLEHVISGKPNKLIADILGVTIQTVKIHRMQITRKLEIPSVAGLVSAATRLGVVPAV</sequence>
<keyword evidence="1" id="KW-0805">Transcription regulation</keyword>
<name>A0A366HEX2_9BACT</name>
<evidence type="ECO:0000259" key="6">
    <source>
        <dbReference type="PROSITE" id="PS50110"/>
    </source>
</evidence>